<keyword evidence="14" id="KW-0511">Multifunctional enzyme</keyword>
<comment type="subcellular location">
    <subcellularLocation>
        <location evidence="1">Cell membrane</location>
    </subcellularLocation>
</comment>
<accession>A0A9D9HI87</accession>
<organism evidence="21 22">
    <name type="scientific">Candidatus Cryptobacteroides intestinavium</name>
    <dbReference type="NCBI Taxonomy" id="2840766"/>
    <lineage>
        <taxon>Bacteria</taxon>
        <taxon>Pseudomonadati</taxon>
        <taxon>Bacteroidota</taxon>
        <taxon>Bacteroidia</taxon>
        <taxon>Bacteroidales</taxon>
        <taxon>Candidatus Cryptobacteroides</taxon>
    </lineage>
</organism>
<feature type="transmembrane region" description="Helical" evidence="18">
    <location>
        <begin position="12"/>
        <end position="35"/>
    </location>
</feature>
<dbReference type="InterPro" id="IPR050396">
    <property type="entry name" value="Glycosyltr_51/Transpeptidase"/>
</dbReference>
<dbReference type="InterPro" id="IPR001264">
    <property type="entry name" value="Glyco_trans_51"/>
</dbReference>
<keyword evidence="11" id="KW-0133">Cell shape</keyword>
<dbReference type="SUPFAM" id="SSF56601">
    <property type="entry name" value="beta-lactamase/transpeptidase-like"/>
    <property type="match status" value="1"/>
</dbReference>
<protein>
    <submittedName>
        <fullName evidence="21">Transglycosylase domain-containing protein</fullName>
    </submittedName>
</protein>
<dbReference type="SUPFAM" id="SSF53955">
    <property type="entry name" value="Lysozyme-like"/>
    <property type="match status" value="1"/>
</dbReference>
<comment type="similarity">
    <text evidence="3">In the C-terminal section; belongs to the transpeptidase family.</text>
</comment>
<evidence type="ECO:0000256" key="15">
    <source>
        <dbReference type="ARBA" id="ARBA00023316"/>
    </source>
</evidence>
<keyword evidence="6" id="KW-0121">Carboxypeptidase</keyword>
<name>A0A9D9HI87_9BACT</name>
<evidence type="ECO:0000256" key="14">
    <source>
        <dbReference type="ARBA" id="ARBA00023268"/>
    </source>
</evidence>
<evidence type="ECO:0000256" key="5">
    <source>
        <dbReference type="ARBA" id="ARBA00022475"/>
    </source>
</evidence>
<dbReference type="Pfam" id="PF00912">
    <property type="entry name" value="Transgly"/>
    <property type="match status" value="1"/>
</dbReference>
<keyword evidence="18" id="KW-1133">Transmembrane helix</keyword>
<evidence type="ECO:0000256" key="2">
    <source>
        <dbReference type="ARBA" id="ARBA00004752"/>
    </source>
</evidence>
<keyword evidence="8" id="KW-0328">Glycosyltransferase</keyword>
<dbReference type="GO" id="GO:0006508">
    <property type="term" value="P:proteolysis"/>
    <property type="evidence" value="ECO:0007669"/>
    <property type="project" value="UniProtKB-KW"/>
</dbReference>
<dbReference type="GO" id="GO:0008658">
    <property type="term" value="F:penicillin binding"/>
    <property type="evidence" value="ECO:0007669"/>
    <property type="project" value="InterPro"/>
</dbReference>
<keyword evidence="18" id="KW-0812">Transmembrane</keyword>
<evidence type="ECO:0000256" key="3">
    <source>
        <dbReference type="ARBA" id="ARBA00007090"/>
    </source>
</evidence>
<dbReference type="GO" id="GO:0030288">
    <property type="term" value="C:outer membrane-bounded periplasmic space"/>
    <property type="evidence" value="ECO:0007669"/>
    <property type="project" value="TreeGrafter"/>
</dbReference>
<sequence>MKDITRKRIVKWFWIIVTVPIAMFILLFLLVWAFADIPSFEELENPDSKLATQVIAEDGEVLTTFHIENRSYVSYEDLSPNLVNAAVATEDVRFYSHSGIDFISLGRVLFKTLLMGDSGQGGGSTITQQLAKTLYPRENVSSRIPGGRQMKMVWIKLKEWITAVKLERNYTKEEIMDMYMNAIFFGSNAYGVQAASKTFFGKNPRDLTVEESAMLVGMVNKPTRYNPVLNPDKALLRRNFVIGQMEKAGYLTKAECDSICRIPITLSYQMLDHNAGIAPYFRDMLRRTMNAREPKRSSYTQYEDYRVDSLQWADNALYGWLEKNRKADGSRYSLDKDGLKIYTTINYRMQKYAEEAVREHLSKDLQPAFWRDMKWKSNKPFAKGVDDATVDMLMKQARRWSDRYRMMKADGATDQEIEKSFNEKTRMRVFAWNSKGYVDTVMTPNDSIRYYKSFLRAGFMVLEPGTGYVKAYVGGPDYRYFKYDNLRQGKRQVGSTIKPFLYTLAMQEGMSPCDKVMNVPQTFIVGDGPEDTWTPKSTDRDEWIGQTVTLKWGLTKSSNNISAYLMKQFGPAAMIEMMRKMGIGSYLPEVPSLCVGSCDLSPYEMIAAYNTFPSRGVYIEPLFVTRIEDSMGNVIGEFSNHKREAISEQTAYLMANLMQGVVNSGTAVRLRVKYGLKGEMAGKTGTTNDQADGWFIGYTPTIMGGAWVGAEDRQIHFESLALGGGSNMALPIWGIFMKKVLADGTLGISEDDRFVAPAGMHLNLDCDGSDNDARRSGQMTEDYFFE</sequence>
<keyword evidence="12" id="KW-0573">Peptidoglycan synthesis</keyword>
<evidence type="ECO:0000256" key="18">
    <source>
        <dbReference type="SAM" id="Phobius"/>
    </source>
</evidence>
<evidence type="ECO:0000256" key="7">
    <source>
        <dbReference type="ARBA" id="ARBA00022670"/>
    </source>
</evidence>
<evidence type="ECO:0000313" key="22">
    <source>
        <dbReference type="Proteomes" id="UP000823661"/>
    </source>
</evidence>
<dbReference type="GO" id="GO:0005886">
    <property type="term" value="C:plasma membrane"/>
    <property type="evidence" value="ECO:0007669"/>
    <property type="project" value="UniProtKB-SubCell"/>
</dbReference>
<evidence type="ECO:0000256" key="4">
    <source>
        <dbReference type="ARBA" id="ARBA00007739"/>
    </source>
</evidence>
<dbReference type="InterPro" id="IPR036950">
    <property type="entry name" value="PBP_transglycosylase"/>
</dbReference>
<comment type="caution">
    <text evidence="21">The sequence shown here is derived from an EMBL/GenBank/DDBJ whole genome shotgun (WGS) entry which is preliminary data.</text>
</comment>
<dbReference type="InterPro" id="IPR012338">
    <property type="entry name" value="Beta-lactam/transpept-like"/>
</dbReference>
<evidence type="ECO:0000256" key="16">
    <source>
        <dbReference type="ARBA" id="ARBA00034000"/>
    </source>
</evidence>
<evidence type="ECO:0000256" key="10">
    <source>
        <dbReference type="ARBA" id="ARBA00022801"/>
    </source>
</evidence>
<dbReference type="GO" id="GO:0009252">
    <property type="term" value="P:peptidoglycan biosynthetic process"/>
    <property type="evidence" value="ECO:0007669"/>
    <property type="project" value="UniProtKB-KW"/>
</dbReference>
<reference evidence="21" key="1">
    <citation type="submission" date="2020-10" db="EMBL/GenBank/DDBJ databases">
        <authorList>
            <person name="Gilroy R."/>
        </authorList>
    </citation>
    <scope>NUCLEOTIDE SEQUENCE</scope>
    <source>
        <strain evidence="21">B1-20833</strain>
    </source>
</reference>
<keyword evidence="9" id="KW-0808">Transferase</keyword>
<evidence type="ECO:0000259" key="19">
    <source>
        <dbReference type="Pfam" id="PF00905"/>
    </source>
</evidence>
<evidence type="ECO:0000256" key="6">
    <source>
        <dbReference type="ARBA" id="ARBA00022645"/>
    </source>
</evidence>
<comment type="catalytic activity">
    <reaction evidence="17">
        <text>[GlcNAc-(1-&gt;4)-Mur2Ac(oyl-L-Ala-gamma-D-Glu-L-Lys-D-Ala-D-Ala)](n)-di-trans,octa-cis-undecaprenyl diphosphate + beta-D-GlcNAc-(1-&gt;4)-Mur2Ac(oyl-L-Ala-gamma-D-Glu-L-Lys-D-Ala-D-Ala)-di-trans,octa-cis-undecaprenyl diphosphate = [GlcNAc-(1-&gt;4)-Mur2Ac(oyl-L-Ala-gamma-D-Glu-L-Lys-D-Ala-D-Ala)](n+1)-di-trans,octa-cis-undecaprenyl diphosphate + di-trans,octa-cis-undecaprenyl diphosphate + H(+)</text>
        <dbReference type="Rhea" id="RHEA:23708"/>
        <dbReference type="Rhea" id="RHEA-COMP:9602"/>
        <dbReference type="Rhea" id="RHEA-COMP:9603"/>
        <dbReference type="ChEBI" id="CHEBI:15378"/>
        <dbReference type="ChEBI" id="CHEBI:58405"/>
        <dbReference type="ChEBI" id="CHEBI:60033"/>
        <dbReference type="ChEBI" id="CHEBI:78435"/>
        <dbReference type="EC" id="2.4.99.28"/>
    </reaction>
</comment>
<comment type="similarity">
    <text evidence="4">In the N-terminal section; belongs to the glycosyltransferase 51 family.</text>
</comment>
<dbReference type="GO" id="GO:0008955">
    <property type="term" value="F:peptidoglycan glycosyltransferase activity"/>
    <property type="evidence" value="ECO:0007669"/>
    <property type="project" value="UniProtKB-EC"/>
</dbReference>
<dbReference type="Gene3D" id="1.10.3810.10">
    <property type="entry name" value="Biosynthetic peptidoglycan transglycosylase-like"/>
    <property type="match status" value="1"/>
</dbReference>
<evidence type="ECO:0000256" key="8">
    <source>
        <dbReference type="ARBA" id="ARBA00022676"/>
    </source>
</evidence>
<comment type="catalytic activity">
    <reaction evidence="16">
        <text>Preferential cleavage: (Ac)2-L-Lys-D-Ala-|-D-Ala. Also transpeptidation of peptidyl-alanyl moieties that are N-acyl substituents of D-alanine.</text>
        <dbReference type="EC" id="3.4.16.4"/>
    </reaction>
</comment>
<dbReference type="PANTHER" id="PTHR32282:SF11">
    <property type="entry name" value="PENICILLIN-BINDING PROTEIN 1B"/>
    <property type="match status" value="1"/>
</dbReference>
<dbReference type="PANTHER" id="PTHR32282">
    <property type="entry name" value="BINDING PROTEIN TRANSPEPTIDASE, PUTATIVE-RELATED"/>
    <property type="match status" value="1"/>
</dbReference>
<evidence type="ECO:0000256" key="11">
    <source>
        <dbReference type="ARBA" id="ARBA00022960"/>
    </source>
</evidence>
<keyword evidence="10" id="KW-0378">Hydrolase</keyword>
<reference evidence="21" key="2">
    <citation type="journal article" date="2021" name="PeerJ">
        <title>Extensive microbial diversity within the chicken gut microbiome revealed by metagenomics and culture.</title>
        <authorList>
            <person name="Gilroy R."/>
            <person name="Ravi A."/>
            <person name="Getino M."/>
            <person name="Pursley I."/>
            <person name="Horton D.L."/>
            <person name="Alikhan N.F."/>
            <person name="Baker D."/>
            <person name="Gharbi K."/>
            <person name="Hall N."/>
            <person name="Watson M."/>
            <person name="Adriaenssens E.M."/>
            <person name="Foster-Nyarko E."/>
            <person name="Jarju S."/>
            <person name="Secka A."/>
            <person name="Antonio M."/>
            <person name="Oren A."/>
            <person name="Chaudhuri R.R."/>
            <person name="La Ragione R."/>
            <person name="Hildebrand F."/>
            <person name="Pallen M.J."/>
        </authorList>
    </citation>
    <scope>NUCLEOTIDE SEQUENCE</scope>
    <source>
        <strain evidence="21">B1-20833</strain>
    </source>
</reference>
<dbReference type="GO" id="GO:0071555">
    <property type="term" value="P:cell wall organization"/>
    <property type="evidence" value="ECO:0007669"/>
    <property type="project" value="UniProtKB-KW"/>
</dbReference>
<dbReference type="GO" id="GO:0009002">
    <property type="term" value="F:serine-type D-Ala-D-Ala carboxypeptidase activity"/>
    <property type="evidence" value="ECO:0007669"/>
    <property type="project" value="UniProtKB-EC"/>
</dbReference>
<feature type="domain" description="Penicillin-binding protein transpeptidase" evidence="19">
    <location>
        <begin position="458"/>
        <end position="701"/>
    </location>
</feature>
<evidence type="ECO:0000259" key="20">
    <source>
        <dbReference type="Pfam" id="PF00912"/>
    </source>
</evidence>
<feature type="domain" description="Glycosyl transferase family 51" evidence="20">
    <location>
        <begin position="59"/>
        <end position="245"/>
    </location>
</feature>
<dbReference type="FunFam" id="1.10.3810.10:FF:000001">
    <property type="entry name" value="Penicillin-binding protein 1A"/>
    <property type="match status" value="1"/>
</dbReference>
<evidence type="ECO:0000256" key="12">
    <source>
        <dbReference type="ARBA" id="ARBA00022984"/>
    </source>
</evidence>
<dbReference type="InterPro" id="IPR023346">
    <property type="entry name" value="Lysozyme-like_dom_sf"/>
</dbReference>
<dbReference type="InterPro" id="IPR001460">
    <property type="entry name" value="PCN-bd_Tpept"/>
</dbReference>
<evidence type="ECO:0000256" key="13">
    <source>
        <dbReference type="ARBA" id="ARBA00023136"/>
    </source>
</evidence>
<dbReference type="Gene3D" id="3.40.710.10">
    <property type="entry name" value="DD-peptidase/beta-lactamase superfamily"/>
    <property type="match status" value="1"/>
</dbReference>
<evidence type="ECO:0000256" key="17">
    <source>
        <dbReference type="ARBA" id="ARBA00049902"/>
    </source>
</evidence>
<dbReference type="EMBL" id="JADIMI010000080">
    <property type="protein sequence ID" value="MBO8452866.1"/>
    <property type="molecule type" value="Genomic_DNA"/>
</dbReference>
<proteinExistence type="inferred from homology"/>
<keyword evidence="15" id="KW-0961">Cell wall biogenesis/degradation</keyword>
<dbReference type="Proteomes" id="UP000823661">
    <property type="component" value="Unassembled WGS sequence"/>
</dbReference>
<dbReference type="AlphaFoldDB" id="A0A9D9HI87"/>
<evidence type="ECO:0000256" key="9">
    <source>
        <dbReference type="ARBA" id="ARBA00022679"/>
    </source>
</evidence>
<keyword evidence="7" id="KW-0645">Protease</keyword>
<keyword evidence="13 18" id="KW-0472">Membrane</keyword>
<comment type="pathway">
    <text evidence="2">Cell wall biogenesis; peptidoglycan biosynthesis.</text>
</comment>
<dbReference type="GO" id="GO:0008360">
    <property type="term" value="P:regulation of cell shape"/>
    <property type="evidence" value="ECO:0007669"/>
    <property type="project" value="UniProtKB-KW"/>
</dbReference>
<keyword evidence="5" id="KW-1003">Cell membrane</keyword>
<evidence type="ECO:0000256" key="1">
    <source>
        <dbReference type="ARBA" id="ARBA00004236"/>
    </source>
</evidence>
<evidence type="ECO:0000313" key="21">
    <source>
        <dbReference type="EMBL" id="MBO8452866.1"/>
    </source>
</evidence>
<gene>
    <name evidence="21" type="ORF">IAC06_08330</name>
</gene>
<dbReference type="Pfam" id="PF00905">
    <property type="entry name" value="Transpeptidase"/>
    <property type="match status" value="1"/>
</dbReference>